<proteinExistence type="predicted"/>
<sequence length="225" mass="26201">MIHTIADFKKSIALRITKKLESDGFRYFKTKELFQSSNKEGTNKIFIYPTARSNYLSIEIKCFYESNEIKKIFKKVNPDLQNPRLKMGTVGGTLKFIIEKEFNEVWNFSHSTITFDLPNSFDIFLNDFMKLYQEYIVVFFDKCRDSKYIHSLLNTYDANSVGFGINYENRVLKGLPAAINSGISLSEFSGLSEKYESALRNDSLNYLENYLTIKDTLLKQLKKEN</sequence>
<comment type="caution">
    <text evidence="1">The sequence shown here is derived from an EMBL/GenBank/DDBJ whole genome shotgun (WGS) entry which is preliminary data.</text>
</comment>
<dbReference type="EMBL" id="LQRT01000046">
    <property type="protein sequence ID" value="KZS38908.1"/>
    <property type="molecule type" value="Genomic_DNA"/>
</dbReference>
<dbReference type="AlphaFoldDB" id="A0A162Y3L8"/>
<dbReference type="Proteomes" id="UP000076715">
    <property type="component" value="Unassembled WGS sequence"/>
</dbReference>
<keyword evidence="2" id="KW-1185">Reference proteome</keyword>
<evidence type="ECO:0000313" key="2">
    <source>
        <dbReference type="Proteomes" id="UP000076715"/>
    </source>
</evidence>
<evidence type="ECO:0000313" key="1">
    <source>
        <dbReference type="EMBL" id="KZS38908.1"/>
    </source>
</evidence>
<dbReference type="STRING" id="1642818.AWE51_15110"/>
<gene>
    <name evidence="1" type="ORF">AWE51_15110</name>
</gene>
<evidence type="ECO:0008006" key="3">
    <source>
        <dbReference type="Google" id="ProtNLM"/>
    </source>
</evidence>
<organism evidence="1 2">
    <name type="scientific">Aquimarina aggregata</name>
    <dbReference type="NCBI Taxonomy" id="1642818"/>
    <lineage>
        <taxon>Bacteria</taxon>
        <taxon>Pseudomonadati</taxon>
        <taxon>Bacteroidota</taxon>
        <taxon>Flavobacteriia</taxon>
        <taxon>Flavobacteriales</taxon>
        <taxon>Flavobacteriaceae</taxon>
        <taxon>Aquimarina</taxon>
    </lineage>
</organism>
<accession>A0A162Y3L8</accession>
<protein>
    <recommendedName>
        <fullName evidence="3">DUF4304 domain-containing protein</fullName>
    </recommendedName>
</protein>
<name>A0A162Y3L8_9FLAO</name>
<dbReference type="RefSeq" id="WP_066318839.1">
    <property type="nucleotide sequence ID" value="NZ_LQRT01000046.1"/>
</dbReference>
<reference evidence="1 2" key="1">
    <citation type="submission" date="2016-01" db="EMBL/GenBank/DDBJ databases">
        <title>The draft genome sequence of Aquimarina sp. RZW4-3-2.</title>
        <authorList>
            <person name="Wang Y."/>
        </authorList>
    </citation>
    <scope>NUCLEOTIDE SEQUENCE [LARGE SCALE GENOMIC DNA]</scope>
    <source>
        <strain evidence="1 2">RZW4-3-2</strain>
    </source>
</reference>